<accession>A0A508AD02</accession>
<sequence>MRKTITITYPADPTRTAQMLASPAYQEGRIARAGLDDASVDVAQRGQGFVSTISGNIQPSQLPSVASKLVRSAVSFSVAESWGEPADDGSRSGGYDVTIKGAPVKVSATSTMAPATDNAENAESAEDSVSTQATVVTVDVDLKVTVPLVGKTIEEKAMSMVGRVVADEERRAAAWLAEH</sequence>
<evidence type="ECO:0000313" key="2">
    <source>
        <dbReference type="Proteomes" id="UP000319010"/>
    </source>
</evidence>
<dbReference type="EMBL" id="VICB01000001">
    <property type="protein sequence ID" value="TQD44935.1"/>
    <property type="molecule type" value="Genomic_DNA"/>
</dbReference>
<proteinExistence type="predicted"/>
<organism evidence="1 2">
    <name type="scientific">Actinomyces johnsonii</name>
    <dbReference type="NCBI Taxonomy" id="544581"/>
    <lineage>
        <taxon>Bacteria</taxon>
        <taxon>Bacillati</taxon>
        <taxon>Actinomycetota</taxon>
        <taxon>Actinomycetes</taxon>
        <taxon>Actinomycetales</taxon>
        <taxon>Actinomycetaceae</taxon>
        <taxon>Actinomyces</taxon>
    </lineage>
</organism>
<dbReference type="Proteomes" id="UP000319010">
    <property type="component" value="Unassembled WGS sequence"/>
</dbReference>
<dbReference type="Pfam" id="PF10698">
    <property type="entry name" value="DUF2505"/>
    <property type="match status" value="1"/>
</dbReference>
<dbReference type="RefSeq" id="WP_021610269.1">
    <property type="nucleotide sequence ID" value="NZ_CAURQG010000020.1"/>
</dbReference>
<gene>
    <name evidence="1" type="ORF">FK256_00050</name>
</gene>
<reference evidence="1 2" key="1">
    <citation type="submission" date="2019-06" db="EMBL/GenBank/DDBJ databases">
        <title>Draft genome sequence of Actinomyces johnsonii CCUG 34287T.</title>
        <authorList>
            <person name="Salva-Serra F."/>
            <person name="Cardew S."/>
            <person name="Moore E."/>
        </authorList>
    </citation>
    <scope>NUCLEOTIDE SEQUENCE [LARGE SCALE GENOMIC DNA]</scope>
    <source>
        <strain evidence="1 2">CCUG 34287</strain>
    </source>
</reference>
<name>A0A508AD02_9ACTO</name>
<dbReference type="InterPro" id="IPR019639">
    <property type="entry name" value="DUF2505"/>
</dbReference>
<protein>
    <submittedName>
        <fullName evidence="1">DUF2505 domain-containing protein</fullName>
    </submittedName>
</protein>
<comment type="caution">
    <text evidence="1">The sequence shown here is derived from an EMBL/GenBank/DDBJ whole genome shotgun (WGS) entry which is preliminary data.</text>
</comment>
<dbReference type="AlphaFoldDB" id="A0A508AD02"/>
<evidence type="ECO:0000313" key="1">
    <source>
        <dbReference type="EMBL" id="TQD44935.1"/>
    </source>
</evidence>